<organism evidence="3 4">
    <name type="scientific">Oncorhynchus kisutch</name>
    <name type="common">Coho salmon</name>
    <name type="synonym">Salmo kisutch</name>
    <dbReference type="NCBI Taxonomy" id="8019"/>
    <lineage>
        <taxon>Eukaryota</taxon>
        <taxon>Metazoa</taxon>
        <taxon>Chordata</taxon>
        <taxon>Craniata</taxon>
        <taxon>Vertebrata</taxon>
        <taxon>Euteleostomi</taxon>
        <taxon>Actinopterygii</taxon>
        <taxon>Neopterygii</taxon>
        <taxon>Teleostei</taxon>
        <taxon>Protacanthopterygii</taxon>
        <taxon>Salmoniformes</taxon>
        <taxon>Salmonidae</taxon>
        <taxon>Salmoninae</taxon>
        <taxon>Oncorhynchus</taxon>
    </lineage>
</organism>
<dbReference type="GeneTree" id="ENSGT01100000263473"/>
<dbReference type="Ensembl" id="ENSOKIT00005020647.1">
    <property type="protein sequence ID" value="ENSOKIP00005019368.1"/>
    <property type="gene ID" value="ENSOKIG00005008579.1"/>
</dbReference>
<dbReference type="InterPro" id="IPR016187">
    <property type="entry name" value="CTDL_fold"/>
</dbReference>
<dbReference type="InterPro" id="IPR016186">
    <property type="entry name" value="C-type_lectin-like/link_sf"/>
</dbReference>
<name>A0A8C7F7F5_ONCKI</name>
<dbReference type="SUPFAM" id="SSF56436">
    <property type="entry name" value="C-type lectin-like"/>
    <property type="match status" value="1"/>
</dbReference>
<dbReference type="SMART" id="SM00034">
    <property type="entry name" value="CLECT"/>
    <property type="match status" value="1"/>
</dbReference>
<evidence type="ECO:0000313" key="4">
    <source>
        <dbReference type="Proteomes" id="UP000694557"/>
    </source>
</evidence>
<dbReference type="InterPro" id="IPR001304">
    <property type="entry name" value="C-type_lectin-like"/>
</dbReference>
<evidence type="ECO:0000259" key="2">
    <source>
        <dbReference type="PROSITE" id="PS50041"/>
    </source>
</evidence>
<feature type="domain" description="C-type lectin" evidence="2">
    <location>
        <begin position="30"/>
        <end position="143"/>
    </location>
</feature>
<dbReference type="Proteomes" id="UP000694557">
    <property type="component" value="Unassembled WGS sequence"/>
</dbReference>
<evidence type="ECO:0000313" key="3">
    <source>
        <dbReference type="Ensembl" id="ENSOKIP00005019368.1"/>
    </source>
</evidence>
<dbReference type="AlphaFoldDB" id="A0A8C7F7F5"/>
<dbReference type="Pfam" id="PF00059">
    <property type="entry name" value="Lectin_C"/>
    <property type="match status" value="1"/>
</dbReference>
<reference evidence="3" key="2">
    <citation type="submission" date="2025-09" db="UniProtKB">
        <authorList>
            <consortium name="Ensembl"/>
        </authorList>
    </citation>
    <scope>IDENTIFICATION</scope>
</reference>
<sequence>MSICKLSQLSLQPLVLFTGLFLPSPCHPQYHFVNMGKNWTEAQRYCRNKYTDLATIDNMEDMNRLINTVDSGYNGSAWIGLYNGVNSWRWSLEDMDYYGEGEAEFRNWDSADVKYIDQHCVVTGQYGTWWDLICNQNYYSVCYNGENIAFRKYSEPLNFPHFVTLQPYIIF</sequence>
<keyword evidence="4" id="KW-1185">Reference proteome</keyword>
<feature type="signal peptide" evidence="1">
    <location>
        <begin position="1"/>
        <end position="28"/>
    </location>
</feature>
<evidence type="ECO:0000256" key="1">
    <source>
        <dbReference type="SAM" id="SignalP"/>
    </source>
</evidence>
<keyword evidence="1" id="KW-0732">Signal</keyword>
<accession>A0A8C7F7F5</accession>
<dbReference type="Gene3D" id="3.10.100.10">
    <property type="entry name" value="Mannose-Binding Protein A, subunit A"/>
    <property type="match status" value="1"/>
</dbReference>
<protein>
    <recommendedName>
        <fullName evidence="2">C-type lectin domain-containing protein</fullName>
    </recommendedName>
</protein>
<proteinExistence type="predicted"/>
<feature type="chain" id="PRO_5034855137" description="C-type lectin domain-containing protein" evidence="1">
    <location>
        <begin position="29"/>
        <end position="171"/>
    </location>
</feature>
<dbReference type="PANTHER" id="PTHR45784:SF3">
    <property type="entry name" value="C-TYPE LECTIN DOMAIN FAMILY 4 MEMBER K-LIKE-RELATED"/>
    <property type="match status" value="1"/>
</dbReference>
<dbReference type="PANTHER" id="PTHR45784">
    <property type="entry name" value="C-TYPE LECTIN DOMAIN FAMILY 20 MEMBER A-RELATED"/>
    <property type="match status" value="1"/>
</dbReference>
<reference evidence="3" key="1">
    <citation type="submission" date="2025-08" db="UniProtKB">
        <authorList>
            <consortium name="Ensembl"/>
        </authorList>
    </citation>
    <scope>IDENTIFICATION</scope>
</reference>
<dbReference type="PROSITE" id="PS50041">
    <property type="entry name" value="C_TYPE_LECTIN_2"/>
    <property type="match status" value="1"/>
</dbReference>